<feature type="region of interest" description="Disordered" evidence="1">
    <location>
        <begin position="1170"/>
        <end position="1206"/>
    </location>
</feature>
<feature type="region of interest" description="Disordered" evidence="1">
    <location>
        <begin position="826"/>
        <end position="952"/>
    </location>
</feature>
<reference evidence="2 3" key="1">
    <citation type="journal article" date="2005" name="Nature">
        <title>Genomic sequence of the pathogenic and allergenic filamentous fungus Aspergillus fumigatus.</title>
        <authorList>
            <person name="Nierman W.C."/>
            <person name="Pain A."/>
            <person name="Anderson M.J."/>
            <person name="Wortman J.R."/>
            <person name="Kim H.S."/>
            <person name="Arroyo J."/>
            <person name="Berriman M."/>
            <person name="Abe K."/>
            <person name="Archer D.B."/>
            <person name="Bermejo C."/>
            <person name="Bennett J."/>
            <person name="Bowyer P."/>
            <person name="Chen D."/>
            <person name="Collins M."/>
            <person name="Coulsen R."/>
            <person name="Davies R."/>
            <person name="Dyer P.S."/>
            <person name="Farman M."/>
            <person name="Fedorova N."/>
            <person name="Fedorova N."/>
            <person name="Feldblyum T.V."/>
            <person name="Fischer R."/>
            <person name="Fosker N."/>
            <person name="Fraser A."/>
            <person name="Garcia J.L."/>
            <person name="Garcia M.J."/>
            <person name="Goble A."/>
            <person name="Goldman G.H."/>
            <person name="Gomi K."/>
            <person name="Griffith-Jones S."/>
            <person name="Gwilliam R."/>
            <person name="Haas B."/>
            <person name="Haas H."/>
            <person name="Harris D."/>
            <person name="Horiuchi H."/>
            <person name="Huang J."/>
            <person name="Humphray S."/>
            <person name="Jimenez J."/>
            <person name="Keller N."/>
            <person name="Khouri H."/>
            <person name="Kitamoto K."/>
            <person name="Kobayashi T."/>
            <person name="Konzack S."/>
            <person name="Kulkarni R."/>
            <person name="Kumagai T."/>
            <person name="Lafon A."/>
            <person name="Latge J.P."/>
            <person name="Li W."/>
            <person name="Lord A."/>
            <person name="Lu C."/>
            <person name="Majoros W.H."/>
            <person name="May G.S."/>
            <person name="Miller B.L."/>
            <person name="Mohamoud Y."/>
            <person name="Molina M."/>
            <person name="Monod M."/>
            <person name="Mouyna I."/>
            <person name="Mulligan S."/>
            <person name="Murphy L."/>
            <person name="O'Neil S."/>
            <person name="Paulsen I."/>
            <person name="Penalva M.A."/>
            <person name="Pertea M."/>
            <person name="Price C."/>
            <person name="Pritchard B.L."/>
            <person name="Quail M.A."/>
            <person name="Rabbinowitsch E."/>
            <person name="Rawlins N."/>
            <person name="Rajandream M.A."/>
            <person name="Reichard U."/>
            <person name="Renauld H."/>
            <person name="Robson G.D."/>
            <person name="Rodriguez de Cordoba S."/>
            <person name="Rodriguez-Pena J.M."/>
            <person name="Ronning C.M."/>
            <person name="Rutter S."/>
            <person name="Salzberg S.L."/>
            <person name="Sanchez M."/>
            <person name="Sanchez-Ferrero J.C."/>
            <person name="Saunders D."/>
            <person name="Seeger K."/>
            <person name="Squares R."/>
            <person name="Squares S."/>
            <person name="Takeuchi M."/>
            <person name="Tekaia F."/>
            <person name="Turner G."/>
            <person name="Vazquez de Aldana C.R."/>
            <person name="Weidman J."/>
            <person name="White O."/>
            <person name="Woodward J."/>
            <person name="Yu J.H."/>
            <person name="Fraser C."/>
            <person name="Galagan J.E."/>
            <person name="Asai K."/>
            <person name="Machida M."/>
            <person name="Hall N."/>
            <person name="Barrell B."/>
            <person name="Denning D.W."/>
        </authorList>
    </citation>
    <scope>NUCLEOTIDE SEQUENCE [LARGE SCALE GENOMIC DNA]</scope>
    <source>
        <strain evidence="2 3">Af293</strain>
    </source>
</reference>
<feature type="compositionally biased region" description="Polar residues" evidence="1">
    <location>
        <begin position="909"/>
        <end position="932"/>
    </location>
</feature>
<evidence type="ECO:0000313" key="2">
    <source>
        <dbReference type="EMBL" id="EAL88925.1"/>
    </source>
</evidence>
<dbReference type="eggNOG" id="ENOG502RP2R">
    <property type="taxonomic scope" value="Eukaryota"/>
</dbReference>
<feature type="compositionally biased region" description="Low complexity" evidence="1">
    <location>
        <begin position="491"/>
        <end position="503"/>
    </location>
</feature>
<accession>Q4WM89</accession>
<feature type="compositionally biased region" description="Polar residues" evidence="1">
    <location>
        <begin position="442"/>
        <end position="469"/>
    </location>
</feature>
<feature type="region of interest" description="Disordered" evidence="1">
    <location>
        <begin position="409"/>
        <end position="428"/>
    </location>
</feature>
<organism evidence="2 3">
    <name type="scientific">Aspergillus fumigatus (strain ATCC MYA-4609 / CBS 101355 / FGSC A1100 / Af293)</name>
    <name type="common">Neosartorya fumigata</name>
    <dbReference type="NCBI Taxonomy" id="330879"/>
    <lineage>
        <taxon>Eukaryota</taxon>
        <taxon>Fungi</taxon>
        <taxon>Dikarya</taxon>
        <taxon>Ascomycota</taxon>
        <taxon>Pezizomycotina</taxon>
        <taxon>Eurotiomycetes</taxon>
        <taxon>Eurotiomycetidae</taxon>
        <taxon>Eurotiales</taxon>
        <taxon>Aspergillaceae</taxon>
        <taxon>Aspergillus</taxon>
        <taxon>Aspergillus subgen. Fumigati</taxon>
    </lineage>
</organism>
<gene>
    <name evidence="2" type="ORF">AFUA_6G10750</name>
</gene>
<dbReference type="Proteomes" id="UP000002530">
    <property type="component" value="Unassembled WGS sequence"/>
</dbReference>
<dbReference type="HOGENOM" id="CLU_270307_0_0_1"/>
<proteinExistence type="predicted"/>
<sequence length="1206" mass="131412">MLAGLNLLPSTSESHIVKYNLHFYASLFHSTNHLSSLILPQTCQSYLSILTQCLPIIVLHSLSFKNCLSCNFKRASQCYCDSSKSSRGCRLSFLVLLLTLLVITPRCRVLCSLCHPLLRLWKVSQLLMSKEQMSRSNAATSSRLTMPVAMETSTVKLMTKATSLNSLGSSKGPLRLATRVSSMLISGEIPLRLPFLLVSILFLKYSLSSITTTHPGSNTLTKEMRIMALAATMPLAMKRKMICPAMATPLLSTTMSQLSLSMLAVPISKPMGTQILLALVAHMMLITMWRRSEAIRPKASMLALPSLKPTSKLSKNLQRNQLLPLPNNRTEVEEKMATMAKAGMSSFSSIPSHHSGLLMTFIEYARSEPVHSDLSGEKDESSETQSTSQRNSGDNTPPSANIESFIDPALTESTRNNVPKSGSANMTSHTAHNAEKAYGTPADSQEAQLAYPSSSQGVPTSMQDQSQEDSNGLAVLNRPMNNQAHQSPTMQQSQHRSSSSAAAPNNVDQSQEHLARNISNGQQQIQTRPVNSMRPAQGKAPQTPLTSVVPAAAPNDYHSSEAPPAFSEQVPSDSAADGSRKLTVVEQLFPPINAIPGLPTSHELMNPEWSRPEIQTTGVQTKFSSFEDAMSALNSPKGPPRDPDLVVLPEQQLMIVNSFLRAMMNLEEVDDKDKTTLVWKKIMRRRPVEIEAACWNVLEKMIHYHRTTPLPPPKEVKKGGNKGRKSKEEKDKEEEDDDEEDEEEKKKNRDPAKTGALLSFPDRAAAIVRIFHTNKSTCKRMLDYHCKYVSEFVDVPLECLLRCRANIIVNEHKGGQIKTGRAVEAAAKTEAGGGKRRTGKATGKATRRKAKGKAEAEAEAEPPVGGGSADEAHEVEDAEKAGNDSQEIVAVQDQDTSGQRGPLYASAARGQSSYAQNDQSNYGHNGQSSSAHNGRHSRGYSMQGQDSTGYNRVMSNAEHNQGMTYTGQYQGVTNAGHNQVISNHGHVPGMTYTGQYQGVTIAGHNQGMNNDRHVQGITYTGQYQGVTNTGHIQSMTYNGYNNIGTGVSNTGQIQRTINTGQLPPTNTSGLHPSMNMDMAPMDLTLEASLHSYGSHSEYEQHSISPDFSAAACPTTGVLNSHTSSMDPSLWAANTNCEMPLSPQLPQMATFYQPTLNPTSTVGPNPIVSRSMGLNPGLPPNNQIRGRKRGSAETGADENGTRTKRRR</sequence>
<dbReference type="RefSeq" id="XP_750963.1">
    <property type="nucleotide sequence ID" value="XM_745870.1"/>
</dbReference>
<feature type="compositionally biased region" description="Polar residues" evidence="1">
    <location>
        <begin position="411"/>
        <end position="428"/>
    </location>
</feature>
<feature type="region of interest" description="Disordered" evidence="1">
    <location>
        <begin position="370"/>
        <end position="403"/>
    </location>
</feature>
<feature type="compositionally biased region" description="Acidic residues" evidence="1">
    <location>
        <begin position="731"/>
        <end position="743"/>
    </location>
</feature>
<comment type="caution">
    <text evidence="2">The sequence shown here is derived from an EMBL/GenBank/DDBJ whole genome shotgun (WGS) entry which is preliminary data.</text>
</comment>
<dbReference type="OrthoDB" id="4851482at2759"/>
<dbReference type="EMBL" id="AAHF01000006">
    <property type="protein sequence ID" value="EAL88925.1"/>
    <property type="molecule type" value="Genomic_DNA"/>
</dbReference>
<feature type="region of interest" description="Disordered" evidence="1">
    <location>
        <begin position="483"/>
        <end position="509"/>
    </location>
</feature>
<feature type="compositionally biased region" description="Basic residues" evidence="1">
    <location>
        <begin position="834"/>
        <end position="851"/>
    </location>
</feature>
<dbReference type="AlphaFoldDB" id="Q4WM89"/>
<protein>
    <submittedName>
        <fullName evidence="2">Uncharacterized protein</fullName>
    </submittedName>
</protein>
<feature type="region of interest" description="Disordered" evidence="1">
    <location>
        <begin position="521"/>
        <end position="578"/>
    </location>
</feature>
<feature type="compositionally biased region" description="Basic and acidic residues" evidence="1">
    <location>
        <begin position="370"/>
        <end position="381"/>
    </location>
</feature>
<feature type="compositionally biased region" description="Polar residues" evidence="1">
    <location>
        <begin position="940"/>
        <end position="952"/>
    </location>
</feature>
<dbReference type="GeneID" id="3508268"/>
<keyword evidence="3" id="KW-1185">Reference proteome</keyword>
<feature type="compositionally biased region" description="Polar residues" evidence="1">
    <location>
        <begin position="383"/>
        <end position="402"/>
    </location>
</feature>
<evidence type="ECO:0000256" key="1">
    <source>
        <dbReference type="SAM" id="MobiDB-lite"/>
    </source>
</evidence>
<feature type="compositionally biased region" description="Polar residues" evidence="1">
    <location>
        <begin position="521"/>
        <end position="530"/>
    </location>
</feature>
<name>Q4WM89_ASPFU</name>
<dbReference type="OMA" id="NYGHNGQ"/>
<evidence type="ECO:0000313" key="3">
    <source>
        <dbReference type="Proteomes" id="UP000002530"/>
    </source>
</evidence>
<dbReference type="KEGG" id="afm:AFUA_6G10750"/>
<dbReference type="InParanoid" id="Q4WM89"/>
<feature type="region of interest" description="Disordered" evidence="1">
    <location>
        <begin position="435"/>
        <end position="469"/>
    </location>
</feature>
<dbReference type="VEuPathDB" id="FungiDB:Afu6g10750"/>
<feature type="region of interest" description="Disordered" evidence="1">
    <location>
        <begin position="706"/>
        <end position="756"/>
    </location>
</feature>